<reference evidence="1" key="1">
    <citation type="journal article" date="2014" name="Int. J. Syst. Evol. Microbiol.">
        <title>Complete genome sequence of Corynebacterium casei LMG S-19264T (=DSM 44701T), isolated from a smear-ripened cheese.</title>
        <authorList>
            <consortium name="US DOE Joint Genome Institute (JGI-PGF)"/>
            <person name="Walter F."/>
            <person name="Albersmeier A."/>
            <person name="Kalinowski J."/>
            <person name="Ruckert C."/>
        </authorList>
    </citation>
    <scope>NUCLEOTIDE SEQUENCE</scope>
    <source>
        <strain evidence="1">JCM 4490</strain>
    </source>
</reference>
<dbReference type="AlphaFoldDB" id="A0A918JA14"/>
<reference evidence="1" key="2">
    <citation type="submission" date="2020-09" db="EMBL/GenBank/DDBJ databases">
        <authorList>
            <person name="Sun Q."/>
            <person name="Ohkuma M."/>
        </authorList>
    </citation>
    <scope>NUCLEOTIDE SEQUENCE</scope>
    <source>
        <strain evidence="1">JCM 4490</strain>
    </source>
</reference>
<proteinExistence type="predicted"/>
<organism evidence="1 2">
    <name type="scientific">Streptomyces lucensis JCM 4490</name>
    <dbReference type="NCBI Taxonomy" id="1306176"/>
    <lineage>
        <taxon>Bacteria</taxon>
        <taxon>Bacillati</taxon>
        <taxon>Actinomycetota</taxon>
        <taxon>Actinomycetes</taxon>
        <taxon>Kitasatosporales</taxon>
        <taxon>Streptomycetaceae</taxon>
        <taxon>Streptomyces</taxon>
    </lineage>
</organism>
<evidence type="ECO:0000313" key="2">
    <source>
        <dbReference type="Proteomes" id="UP000620224"/>
    </source>
</evidence>
<gene>
    <name evidence="1" type="ORF">GCM10010503_50090</name>
</gene>
<dbReference type="Proteomes" id="UP000620224">
    <property type="component" value="Unassembled WGS sequence"/>
</dbReference>
<evidence type="ECO:0000313" key="1">
    <source>
        <dbReference type="EMBL" id="GGW66803.1"/>
    </source>
</evidence>
<name>A0A918JA14_9ACTN</name>
<sequence>MIVRRFLGAVQGVVEAVDGLALEAKSDVGIDASGDADMGVAKQFLDDNEVDALFQEQGGG</sequence>
<keyword evidence="2" id="KW-1185">Reference proteome</keyword>
<accession>A0A918JA14</accession>
<dbReference type="EMBL" id="BMUE01000011">
    <property type="protein sequence ID" value="GGW66803.1"/>
    <property type="molecule type" value="Genomic_DNA"/>
</dbReference>
<comment type="caution">
    <text evidence="1">The sequence shown here is derived from an EMBL/GenBank/DDBJ whole genome shotgun (WGS) entry which is preliminary data.</text>
</comment>
<protein>
    <submittedName>
        <fullName evidence="1">Uncharacterized protein</fullName>
    </submittedName>
</protein>